<name>G2DDS2_9GAMM</name>
<evidence type="ECO:0000256" key="4">
    <source>
        <dbReference type="ARBA" id="ARBA00023004"/>
    </source>
</evidence>
<accession>G2DDS2</accession>
<dbReference type="Pfam" id="PF01645">
    <property type="entry name" value="Glu_synthase"/>
    <property type="match status" value="1"/>
</dbReference>
<dbReference type="PANTHER" id="PTHR43819:SF1">
    <property type="entry name" value="ARCHAEAL-TYPE GLUTAMATE SYNTHASE [NADPH]"/>
    <property type="match status" value="1"/>
</dbReference>
<dbReference type="EMBL" id="AFOC01000044">
    <property type="protein sequence ID" value="EGV51244.1"/>
    <property type="molecule type" value="Genomic_DNA"/>
</dbReference>
<evidence type="ECO:0000259" key="6">
    <source>
        <dbReference type="PROSITE" id="PS51296"/>
    </source>
</evidence>
<reference evidence="7" key="1">
    <citation type="journal article" date="2011" name="ISME J.">
        <title>The endosymbionts of the deep-sea tubeworms Riftia pachyptila and Tevnia jerichonana share an identical physiology as revealed by proteogenomic analyses.</title>
        <authorList>
            <person name="Gardebrecht A."/>
            <person name="Markert S."/>
            <person name="Felbeck H."/>
            <person name="Thuermer A."/>
            <person name="Albrecht D."/>
            <person name="Wollherr A."/>
            <person name="Kabisch J."/>
            <person name="Lehmann R."/>
            <person name="Daniel R."/>
            <person name="Liesegang H."/>
            <person name="Hecker M."/>
            <person name="Sievert S.M."/>
            <person name="Schweder T."/>
        </authorList>
    </citation>
    <scope>NUCLEOTIDE SEQUENCE [LARGE SCALE GENOMIC DNA]</scope>
</reference>
<evidence type="ECO:0000313" key="7">
    <source>
        <dbReference type="EMBL" id="EGV51244.1"/>
    </source>
</evidence>
<dbReference type="PANTHER" id="PTHR43819">
    <property type="entry name" value="ARCHAEAL-TYPE GLUTAMATE SYNTHASE [NADPH]"/>
    <property type="match status" value="1"/>
</dbReference>
<dbReference type="InterPro" id="IPR036922">
    <property type="entry name" value="Rieske_2Fe-2S_sf"/>
</dbReference>
<dbReference type="SUPFAM" id="SSF51395">
    <property type="entry name" value="FMN-linked oxidoreductases"/>
    <property type="match status" value="1"/>
</dbReference>
<dbReference type="InterPro" id="IPR002932">
    <property type="entry name" value="Glu_synthdom"/>
</dbReference>
<feature type="domain" description="Rieske" evidence="6">
    <location>
        <begin position="10"/>
        <end position="104"/>
    </location>
</feature>
<organism evidence="7 8">
    <name type="scientific">endosymbiont of Riftia pachyptila</name>
    <name type="common">vent Ph05</name>
    <dbReference type="NCBI Taxonomy" id="1048808"/>
    <lineage>
        <taxon>Bacteria</taxon>
        <taxon>Pseudomonadati</taxon>
        <taxon>Pseudomonadota</taxon>
        <taxon>Gammaproteobacteria</taxon>
        <taxon>sulfur-oxidizing symbionts</taxon>
    </lineage>
</organism>
<keyword evidence="3" id="KW-0479">Metal-binding</keyword>
<dbReference type="AlphaFoldDB" id="G2DDS2"/>
<proteinExistence type="inferred from homology"/>
<dbReference type="Gene3D" id="2.102.10.10">
    <property type="entry name" value="Rieske [2Fe-2S] iron-sulphur domain"/>
    <property type="match status" value="1"/>
</dbReference>
<dbReference type="GO" id="GO:0006537">
    <property type="term" value="P:glutamate biosynthetic process"/>
    <property type="evidence" value="ECO:0007669"/>
    <property type="project" value="InterPro"/>
</dbReference>
<evidence type="ECO:0000256" key="5">
    <source>
        <dbReference type="ARBA" id="ARBA00023014"/>
    </source>
</evidence>
<protein>
    <submittedName>
        <fullName evidence="7">Glutamate synthase [NADPH] large chain</fullName>
        <ecNumber evidence="7">1.4.1.13</ecNumber>
    </submittedName>
</protein>
<dbReference type="Proteomes" id="UP000004491">
    <property type="component" value="Unassembled WGS sequence"/>
</dbReference>
<evidence type="ECO:0000256" key="2">
    <source>
        <dbReference type="ARBA" id="ARBA00022714"/>
    </source>
</evidence>
<evidence type="ECO:0000313" key="8">
    <source>
        <dbReference type="Proteomes" id="UP000004491"/>
    </source>
</evidence>
<keyword evidence="4" id="KW-0408">Iron</keyword>
<comment type="caution">
    <text evidence="7">The sequence shown here is derived from an EMBL/GenBank/DDBJ whole genome shotgun (WGS) entry which is preliminary data.</text>
</comment>
<dbReference type="CDD" id="cd02808">
    <property type="entry name" value="GltS_FMN"/>
    <property type="match status" value="1"/>
</dbReference>
<dbReference type="Pfam" id="PF00355">
    <property type="entry name" value="Rieske"/>
    <property type="match status" value="1"/>
</dbReference>
<sequence>MEESRMKQPTRVCDLQQLCEGEGHRVVVNGRPLALFLDQGRVYALDDRCPHREGQMSRGRVQNGEAICPLHQWNFDLETGVSPYNPHDRIATFPAELRDDGVYVDATAVPPLPTASFSGYQGEWRRWQQDARGHALIKRLAKGGRPTVEAMGAPPQQLSELVDFSHFHLKAGQLQQLPRLAEETVQTAVSIGQGAGRPLRLALPVYISHMSFGALSKEAKIALAQGSTAADSLIGSGEGGLLPQERQAAKRYILEMASGYFGWNEQNILLADALEIKLGQSAKPGLGGELPGGKVKGEIAQVRGLAPGTSAHSPARFPDIDSLTGLARRIEEIRALDGGERPIGIKFAANDVTADTQAALSLQPDFITIDGFGGGTGAAPVHVRDQFGMPLVKALPIARQLIDAHNRQHLERPVSLIATGGIRTPDEMFKALALGADACALATAALFALGCEYYRACGSNECPVGITSQQAELRRRIDIDKGAQRVGNFLNGSREILAGYLRIMGYDSLPQLSPHDLIPLSLEAEAILNTDRG</sequence>
<evidence type="ECO:0000256" key="1">
    <source>
        <dbReference type="ARBA" id="ARBA00009716"/>
    </source>
</evidence>
<dbReference type="GO" id="GO:0004355">
    <property type="term" value="F:glutamate synthase (NADPH) activity"/>
    <property type="evidence" value="ECO:0007669"/>
    <property type="project" value="UniProtKB-EC"/>
</dbReference>
<comment type="similarity">
    <text evidence="1">Belongs to the glutamate synthase family.</text>
</comment>
<gene>
    <name evidence="7" type="ORF">Rifp1Sym_bq00210</name>
</gene>
<dbReference type="SUPFAM" id="SSF50022">
    <property type="entry name" value="ISP domain"/>
    <property type="match status" value="1"/>
</dbReference>
<dbReference type="InterPro" id="IPR013785">
    <property type="entry name" value="Aldolase_TIM"/>
</dbReference>
<keyword evidence="8" id="KW-1185">Reference proteome</keyword>
<keyword evidence="5" id="KW-0411">Iron-sulfur</keyword>
<dbReference type="Gene3D" id="3.20.20.70">
    <property type="entry name" value="Aldolase class I"/>
    <property type="match status" value="1"/>
</dbReference>
<keyword evidence="2" id="KW-0001">2Fe-2S</keyword>
<dbReference type="PROSITE" id="PS51296">
    <property type="entry name" value="RIESKE"/>
    <property type="match status" value="1"/>
</dbReference>
<dbReference type="EC" id="1.4.1.13" evidence="7"/>
<dbReference type="InterPro" id="IPR017941">
    <property type="entry name" value="Rieske_2Fe-2S"/>
</dbReference>
<dbReference type="PATRIC" id="fig|1048808.3.peg.1758"/>
<dbReference type="GO" id="GO:0051537">
    <property type="term" value="F:2 iron, 2 sulfur cluster binding"/>
    <property type="evidence" value="ECO:0007669"/>
    <property type="project" value="UniProtKB-KW"/>
</dbReference>
<evidence type="ECO:0000256" key="3">
    <source>
        <dbReference type="ARBA" id="ARBA00022723"/>
    </source>
</evidence>
<dbReference type="GO" id="GO:0046872">
    <property type="term" value="F:metal ion binding"/>
    <property type="evidence" value="ECO:0007669"/>
    <property type="project" value="UniProtKB-KW"/>
</dbReference>
<keyword evidence="7" id="KW-0560">Oxidoreductase</keyword>